<organism evidence="6 7">
    <name type="scientific">Spongiibacter nanhainus</name>
    <dbReference type="NCBI Taxonomy" id="2794344"/>
    <lineage>
        <taxon>Bacteria</taxon>
        <taxon>Pseudomonadati</taxon>
        <taxon>Pseudomonadota</taxon>
        <taxon>Gammaproteobacteria</taxon>
        <taxon>Cellvibrionales</taxon>
        <taxon>Spongiibacteraceae</taxon>
        <taxon>Spongiibacter</taxon>
    </lineage>
</organism>
<dbReference type="InterPro" id="IPR003689">
    <property type="entry name" value="ZIP"/>
</dbReference>
<evidence type="ECO:0000256" key="3">
    <source>
        <dbReference type="ARBA" id="ARBA00022989"/>
    </source>
</evidence>
<dbReference type="GO" id="GO:0046873">
    <property type="term" value="F:metal ion transmembrane transporter activity"/>
    <property type="evidence" value="ECO:0007669"/>
    <property type="project" value="InterPro"/>
</dbReference>
<feature type="transmembrane region" description="Helical" evidence="5">
    <location>
        <begin position="39"/>
        <end position="60"/>
    </location>
</feature>
<feature type="transmembrane region" description="Helical" evidence="5">
    <location>
        <begin position="111"/>
        <end position="134"/>
    </location>
</feature>
<dbReference type="InterPro" id="IPR016181">
    <property type="entry name" value="Acyl_CoA_acyltransferase"/>
</dbReference>
<evidence type="ECO:0000313" key="7">
    <source>
        <dbReference type="Proteomes" id="UP000596063"/>
    </source>
</evidence>
<dbReference type="Pfam" id="PF02535">
    <property type="entry name" value="Zip"/>
    <property type="match status" value="1"/>
</dbReference>
<keyword evidence="4 5" id="KW-0472">Membrane</keyword>
<dbReference type="Proteomes" id="UP000596063">
    <property type="component" value="Chromosome"/>
</dbReference>
<evidence type="ECO:0000313" key="6">
    <source>
        <dbReference type="EMBL" id="QQD19727.1"/>
    </source>
</evidence>
<evidence type="ECO:0000256" key="2">
    <source>
        <dbReference type="ARBA" id="ARBA00022692"/>
    </source>
</evidence>
<evidence type="ECO:0000256" key="5">
    <source>
        <dbReference type="SAM" id="Phobius"/>
    </source>
</evidence>
<feature type="transmembrane region" description="Helical" evidence="5">
    <location>
        <begin position="215"/>
        <end position="236"/>
    </location>
</feature>
<accession>A0A7T4R3P2</accession>
<keyword evidence="7" id="KW-1185">Reference proteome</keyword>
<feature type="transmembrane region" description="Helical" evidence="5">
    <location>
        <begin position="155"/>
        <end position="179"/>
    </location>
</feature>
<keyword evidence="3 5" id="KW-1133">Transmembrane helix</keyword>
<keyword evidence="2 5" id="KW-0812">Transmembrane</keyword>
<comment type="subcellular location">
    <subcellularLocation>
        <location evidence="1">Membrane</location>
        <topology evidence="1">Multi-pass membrane protein</topology>
    </subcellularLocation>
</comment>
<feature type="transmembrane region" description="Helical" evidence="5">
    <location>
        <begin position="67"/>
        <end position="91"/>
    </location>
</feature>
<feature type="transmembrane region" description="Helical" evidence="5">
    <location>
        <begin position="185"/>
        <end position="203"/>
    </location>
</feature>
<dbReference type="KEGG" id="snan:I6N98_07760"/>
<dbReference type="SUPFAM" id="SSF55729">
    <property type="entry name" value="Acyl-CoA N-acyltransferases (Nat)"/>
    <property type="match status" value="1"/>
</dbReference>
<sequence>MDEVQQIALLTWLAGITMPLGAALGALERIRPRWLETEVRHGVIAFGGGALLAAVALVLVPEGSADLGPVAVALSFAGGGLAFMLLDRFLAANGTPASQLAAMLSDFIPEALALGATFTVSAEAGLLLAGIIALQNLPEGFNAYRELVSATHYRAPLIVAAFVLMALLGPVSGLIGYFLLADKPAVIGCIMLFAAGGILYILFQDIAPQSRLKNHWAPPLGAVFGFLLGLMGQITVVG</sequence>
<gene>
    <name evidence="6" type="ORF">I6N98_07760</name>
</gene>
<dbReference type="EMBL" id="CP066167">
    <property type="protein sequence ID" value="QQD19727.1"/>
    <property type="molecule type" value="Genomic_DNA"/>
</dbReference>
<feature type="transmembrane region" description="Helical" evidence="5">
    <location>
        <begin position="7"/>
        <end position="27"/>
    </location>
</feature>
<name>A0A7T4R3P2_9GAMM</name>
<proteinExistence type="predicted"/>
<evidence type="ECO:0000256" key="1">
    <source>
        <dbReference type="ARBA" id="ARBA00004141"/>
    </source>
</evidence>
<dbReference type="RefSeq" id="WP_198571211.1">
    <property type="nucleotide sequence ID" value="NZ_CP066167.1"/>
</dbReference>
<evidence type="ECO:0000256" key="4">
    <source>
        <dbReference type="ARBA" id="ARBA00023136"/>
    </source>
</evidence>
<protein>
    <submittedName>
        <fullName evidence="6">Divalent cation transporter</fullName>
    </submittedName>
</protein>
<dbReference type="GO" id="GO:0016020">
    <property type="term" value="C:membrane"/>
    <property type="evidence" value="ECO:0007669"/>
    <property type="project" value="UniProtKB-SubCell"/>
</dbReference>
<dbReference type="AlphaFoldDB" id="A0A7T4R3P2"/>
<reference evidence="6 7" key="1">
    <citation type="submission" date="2020-12" db="EMBL/GenBank/DDBJ databases">
        <authorList>
            <person name="Shan Y."/>
        </authorList>
    </citation>
    <scope>NUCLEOTIDE SEQUENCE [LARGE SCALE GENOMIC DNA]</scope>
    <source>
        <strain evidence="7">csc3.9</strain>
    </source>
</reference>